<evidence type="ECO:0000313" key="4">
    <source>
        <dbReference type="Proteomes" id="UP000033058"/>
    </source>
</evidence>
<dbReference type="Proteomes" id="UP000033058">
    <property type="component" value="Chromosome"/>
</dbReference>
<sequence>MGAPVLVEDDGRLDPLGVAIEELKAGVIPITVKRKKS</sequence>
<evidence type="ECO:0000256" key="2">
    <source>
        <dbReference type="ARBA" id="ARBA00023163"/>
    </source>
</evidence>
<dbReference type="SUPFAM" id="SSF63562">
    <property type="entry name" value="RPB6/omega subunit-like"/>
    <property type="match status" value="1"/>
</dbReference>
<gene>
    <name evidence="3" type="ORF">MSMAW_2845</name>
</gene>
<keyword evidence="1 3" id="KW-0240">DNA-directed RNA polymerase</keyword>
<dbReference type="InterPro" id="IPR036161">
    <property type="entry name" value="RPB6/omega-like_sf"/>
</dbReference>
<keyword evidence="2" id="KW-0804">Transcription</keyword>
<dbReference type="GO" id="GO:0003899">
    <property type="term" value="F:DNA-directed RNA polymerase activity"/>
    <property type="evidence" value="ECO:0007669"/>
    <property type="project" value="UniProtKB-EC"/>
</dbReference>
<keyword evidence="3" id="KW-0808">Transferase</keyword>
<evidence type="ECO:0000313" key="3">
    <source>
        <dbReference type="EMBL" id="AKB41836.1"/>
    </source>
</evidence>
<dbReference type="GO" id="GO:0000428">
    <property type="term" value="C:DNA-directed RNA polymerase complex"/>
    <property type="evidence" value="ECO:0007669"/>
    <property type="project" value="UniProtKB-KW"/>
</dbReference>
<dbReference type="HOGENOM" id="CLU_219589_0_0_2"/>
<evidence type="ECO:0000256" key="1">
    <source>
        <dbReference type="ARBA" id="ARBA00022478"/>
    </source>
</evidence>
<dbReference type="PATRIC" id="fig|1434117.4.peg.3610"/>
<dbReference type="EMBL" id="CP009509">
    <property type="protein sequence ID" value="AKB41836.1"/>
    <property type="molecule type" value="Genomic_DNA"/>
</dbReference>
<protein>
    <submittedName>
        <fullName evidence="3">DNA-directed RNA polymerase subunit K</fullName>
        <ecNumber evidence="3">2.7.7.6</ecNumber>
    </submittedName>
</protein>
<dbReference type="EC" id="2.7.7.6" evidence="3"/>
<proteinExistence type="predicted"/>
<name>A0A0E3LG36_METMZ</name>
<reference evidence="3 4" key="1">
    <citation type="submission" date="2014-07" db="EMBL/GenBank/DDBJ databases">
        <title>Methanogenic archaea and the global carbon cycle.</title>
        <authorList>
            <person name="Henriksen J.R."/>
            <person name="Luke J."/>
            <person name="Reinhart S."/>
            <person name="Benedict M.N."/>
            <person name="Youngblut N.D."/>
            <person name="Metcalf M.E."/>
            <person name="Whitaker R.J."/>
            <person name="Metcalf W.W."/>
        </authorList>
    </citation>
    <scope>NUCLEOTIDE SEQUENCE [LARGE SCALE GENOMIC DNA]</scope>
    <source>
        <strain evidence="3 4">WWM610</strain>
    </source>
</reference>
<dbReference type="AlphaFoldDB" id="A0A0E3LG36"/>
<accession>A0A0E3LG36</accession>
<dbReference type="Gene3D" id="3.90.940.10">
    <property type="match status" value="1"/>
</dbReference>
<dbReference type="NCBIfam" id="NF002208">
    <property type="entry name" value="PRK01099.1-3"/>
    <property type="match status" value="1"/>
</dbReference>
<organism evidence="3 4">
    <name type="scientific">Methanosarcina mazei WWM610</name>
    <dbReference type="NCBI Taxonomy" id="1434117"/>
    <lineage>
        <taxon>Archaea</taxon>
        <taxon>Methanobacteriati</taxon>
        <taxon>Methanobacteriota</taxon>
        <taxon>Stenosarchaea group</taxon>
        <taxon>Methanomicrobia</taxon>
        <taxon>Methanosarcinales</taxon>
        <taxon>Methanosarcinaceae</taxon>
        <taxon>Methanosarcina</taxon>
    </lineage>
</organism>
<keyword evidence="3" id="KW-0548">Nucleotidyltransferase</keyword>
<dbReference type="GO" id="GO:0003677">
    <property type="term" value="F:DNA binding"/>
    <property type="evidence" value="ECO:0007669"/>
    <property type="project" value="InterPro"/>
</dbReference>
<dbReference type="GO" id="GO:0006351">
    <property type="term" value="P:DNA-templated transcription"/>
    <property type="evidence" value="ECO:0007669"/>
    <property type="project" value="InterPro"/>
</dbReference>